<keyword evidence="4 7" id="KW-0347">Helicase</keyword>
<dbReference type="Pfam" id="PF00271">
    <property type="entry name" value="Helicase_C"/>
    <property type="match status" value="1"/>
</dbReference>
<comment type="similarity">
    <text evidence="1">Belongs to the DEAD box helicase family. DEAH subfamily.</text>
</comment>
<evidence type="ECO:0000256" key="1">
    <source>
        <dbReference type="ARBA" id="ARBA00008792"/>
    </source>
</evidence>
<dbReference type="InterPro" id="IPR001650">
    <property type="entry name" value="Helicase_C-like"/>
</dbReference>
<accession>E9DR57</accession>
<dbReference type="eggNOG" id="KOG0925">
    <property type="taxonomic scope" value="Eukaryota"/>
</dbReference>
<dbReference type="AlphaFoldDB" id="E9DR57"/>
<protein>
    <submittedName>
        <fullName evidence="7">ATP-dependent RNA helicase Prp43</fullName>
    </submittedName>
</protein>
<dbReference type="OrthoDB" id="10253254at2759"/>
<dbReference type="STRING" id="655827.E9DR57"/>
<dbReference type="InterPro" id="IPR042035">
    <property type="entry name" value="DEAH_win-hel_dom"/>
</dbReference>
<evidence type="ECO:0000256" key="2">
    <source>
        <dbReference type="ARBA" id="ARBA00022741"/>
    </source>
</evidence>
<keyword evidence="5" id="KW-0067">ATP-binding</keyword>
<dbReference type="GO" id="GO:0016787">
    <property type="term" value="F:hydrolase activity"/>
    <property type="evidence" value="ECO:0007669"/>
    <property type="project" value="UniProtKB-KW"/>
</dbReference>
<dbReference type="Gene3D" id="1.10.10.2130">
    <property type="entry name" value="DEAH helicase family, winged-helix domain"/>
    <property type="match status" value="1"/>
</dbReference>
<dbReference type="Proteomes" id="UP000002499">
    <property type="component" value="Unassembled WGS sequence"/>
</dbReference>
<gene>
    <name evidence="7" type="ORF">MAC_00226</name>
</gene>
<dbReference type="InterPro" id="IPR002464">
    <property type="entry name" value="DNA/RNA_helicase_DEAH_CS"/>
</dbReference>
<dbReference type="GO" id="GO:0003723">
    <property type="term" value="F:RNA binding"/>
    <property type="evidence" value="ECO:0007669"/>
    <property type="project" value="TreeGrafter"/>
</dbReference>
<sequence>MKFFRVAVGCQSTDVSGDHSSKRDRRGQSTQVPQLLVYDEYSSGLQIACTQPRRLAATTLAGCVANEVGVVLGEEIGYKIGGKKMVDKNRKKTRLVHLTEGVLPRQLSSDRVLSAYACVILDEAHERAADLDLTLVLLKMVVSRRKDLKDYFDNCPLVRNSGRIFDVEISYAKEAPANFVVAAARLVVAVHEDNKPGNILVFLPGKAEIEAACNLLRRYTKDLNIFPLYPDLPADSQRLALTHSGPSRKCIVSTNIAENSLTIDDVVPRLDMHMLDLRRISQPSYERLDQSTAPAIRSVPVDSILLKLLVAGYRRAIDFDWIDAPHPESIARAAQSLRDCTLDAKKA</sequence>
<evidence type="ECO:0000256" key="5">
    <source>
        <dbReference type="ARBA" id="ARBA00022840"/>
    </source>
</evidence>
<evidence type="ECO:0000313" key="8">
    <source>
        <dbReference type="Proteomes" id="UP000002499"/>
    </source>
</evidence>
<evidence type="ECO:0000256" key="3">
    <source>
        <dbReference type="ARBA" id="ARBA00022801"/>
    </source>
</evidence>
<organism evidence="8">
    <name type="scientific">Metarhizium acridum (strain CQMa 102)</name>
    <dbReference type="NCBI Taxonomy" id="655827"/>
    <lineage>
        <taxon>Eukaryota</taxon>
        <taxon>Fungi</taxon>
        <taxon>Dikarya</taxon>
        <taxon>Ascomycota</taxon>
        <taxon>Pezizomycotina</taxon>
        <taxon>Sordariomycetes</taxon>
        <taxon>Hypocreomycetidae</taxon>
        <taxon>Hypocreales</taxon>
        <taxon>Clavicipitaceae</taxon>
        <taxon>Metarhizium</taxon>
    </lineage>
</organism>
<dbReference type="OMA" id="PIMFPDF"/>
<dbReference type="GO" id="GO:0004386">
    <property type="term" value="F:helicase activity"/>
    <property type="evidence" value="ECO:0007669"/>
    <property type="project" value="UniProtKB-KW"/>
</dbReference>
<dbReference type="CDD" id="cd17917">
    <property type="entry name" value="DEXHc_RHA-like"/>
    <property type="match status" value="1"/>
</dbReference>
<dbReference type="InterPro" id="IPR027417">
    <property type="entry name" value="P-loop_NTPase"/>
</dbReference>
<name>E9DR57_METAQ</name>
<reference evidence="7 8" key="1">
    <citation type="journal article" date="2011" name="PLoS Genet.">
        <title>Genome sequencing and comparative transcriptomics of the model entomopathogenic fungi Metarhizium anisopliae and M. acridum.</title>
        <authorList>
            <person name="Gao Q."/>
            <person name="Jin K."/>
            <person name="Ying S.H."/>
            <person name="Zhang Y."/>
            <person name="Xiao G."/>
            <person name="Shang Y."/>
            <person name="Duan Z."/>
            <person name="Hu X."/>
            <person name="Xie X.Q."/>
            <person name="Zhou G."/>
            <person name="Peng G."/>
            <person name="Luo Z."/>
            <person name="Huang W."/>
            <person name="Wang B."/>
            <person name="Fang W."/>
            <person name="Wang S."/>
            <person name="Zhong Y."/>
            <person name="Ma L.J."/>
            <person name="St Leger R.J."/>
            <person name="Zhao G.P."/>
            <person name="Pei Y."/>
            <person name="Feng M.G."/>
            <person name="Xia Y."/>
            <person name="Wang C."/>
        </authorList>
    </citation>
    <scope>NUCLEOTIDE SEQUENCE [LARGE SCALE GENOMIC DNA]</scope>
    <source>
        <strain evidence="7 8">CQMa 102</strain>
    </source>
</reference>
<dbReference type="InParanoid" id="E9DR57"/>
<proteinExistence type="inferred from homology"/>
<dbReference type="PROSITE" id="PS51194">
    <property type="entry name" value="HELICASE_CTER"/>
    <property type="match status" value="1"/>
</dbReference>
<dbReference type="SUPFAM" id="SSF52540">
    <property type="entry name" value="P-loop containing nucleoside triphosphate hydrolases"/>
    <property type="match status" value="1"/>
</dbReference>
<evidence type="ECO:0000313" key="7">
    <source>
        <dbReference type="EMBL" id="EFY93735.1"/>
    </source>
</evidence>
<dbReference type="PROSITE" id="PS00690">
    <property type="entry name" value="DEAH_ATP_HELICASE"/>
    <property type="match status" value="1"/>
</dbReference>
<dbReference type="PANTHER" id="PTHR18934:SF99">
    <property type="entry name" value="ATP-DEPENDENT RNA HELICASE DHX37-RELATED"/>
    <property type="match status" value="1"/>
</dbReference>
<keyword evidence="8" id="KW-1185">Reference proteome</keyword>
<dbReference type="PANTHER" id="PTHR18934">
    <property type="entry name" value="ATP-DEPENDENT RNA HELICASE"/>
    <property type="match status" value="1"/>
</dbReference>
<dbReference type="EMBL" id="GL698470">
    <property type="protein sequence ID" value="EFY93735.1"/>
    <property type="molecule type" value="Genomic_DNA"/>
</dbReference>
<keyword evidence="2" id="KW-0547">Nucleotide-binding</keyword>
<dbReference type="Gene3D" id="3.40.50.300">
    <property type="entry name" value="P-loop containing nucleotide triphosphate hydrolases"/>
    <property type="match status" value="2"/>
</dbReference>
<dbReference type="HOGENOM" id="CLU_799465_0_0_1"/>
<evidence type="ECO:0000259" key="6">
    <source>
        <dbReference type="PROSITE" id="PS51194"/>
    </source>
</evidence>
<feature type="domain" description="Helicase C-terminal" evidence="6">
    <location>
        <begin position="182"/>
        <end position="338"/>
    </location>
</feature>
<keyword evidence="3" id="KW-0378">Hydrolase</keyword>
<evidence type="ECO:0000256" key="4">
    <source>
        <dbReference type="ARBA" id="ARBA00022806"/>
    </source>
</evidence>